<dbReference type="Pfam" id="PF12825">
    <property type="entry name" value="DUF3818"/>
    <property type="match status" value="2"/>
</dbReference>
<gene>
    <name evidence="4" type="ORF">B0H66DRAFT_298414</name>
</gene>
<dbReference type="PANTHER" id="PTHR47185">
    <property type="entry name" value="PX DOMAIN-CONTAINING PROTEIN YPR097W"/>
    <property type="match status" value="1"/>
</dbReference>
<dbReference type="AlphaFoldDB" id="A0AAE0M2F5"/>
<accession>A0AAE0M2F5</accession>
<dbReference type="InterPro" id="IPR024554">
    <property type="entry name" value="LEC1-like_C"/>
</dbReference>
<protein>
    <submittedName>
        <fullName evidence="4">PX-associated-domain-containing protein</fullName>
    </submittedName>
</protein>
<evidence type="ECO:0000313" key="5">
    <source>
        <dbReference type="Proteomes" id="UP001283341"/>
    </source>
</evidence>
<dbReference type="InterPro" id="IPR024555">
    <property type="entry name" value="PX-associated"/>
</dbReference>
<evidence type="ECO:0000259" key="2">
    <source>
        <dbReference type="Pfam" id="PF12825"/>
    </source>
</evidence>
<evidence type="ECO:0000256" key="1">
    <source>
        <dbReference type="SAM" id="MobiDB-lite"/>
    </source>
</evidence>
<reference evidence="4" key="1">
    <citation type="journal article" date="2023" name="Mol. Phylogenet. Evol.">
        <title>Genome-scale phylogeny and comparative genomics of the fungal order Sordariales.</title>
        <authorList>
            <person name="Hensen N."/>
            <person name="Bonometti L."/>
            <person name="Westerberg I."/>
            <person name="Brannstrom I.O."/>
            <person name="Guillou S."/>
            <person name="Cros-Aarteil S."/>
            <person name="Calhoun S."/>
            <person name="Haridas S."/>
            <person name="Kuo A."/>
            <person name="Mondo S."/>
            <person name="Pangilinan J."/>
            <person name="Riley R."/>
            <person name="LaButti K."/>
            <person name="Andreopoulos B."/>
            <person name="Lipzen A."/>
            <person name="Chen C."/>
            <person name="Yan M."/>
            <person name="Daum C."/>
            <person name="Ng V."/>
            <person name="Clum A."/>
            <person name="Steindorff A."/>
            <person name="Ohm R.A."/>
            <person name="Martin F."/>
            <person name="Silar P."/>
            <person name="Natvig D.O."/>
            <person name="Lalanne C."/>
            <person name="Gautier V."/>
            <person name="Ament-Velasquez S.L."/>
            <person name="Kruys A."/>
            <person name="Hutchinson M.I."/>
            <person name="Powell A.J."/>
            <person name="Barry K."/>
            <person name="Miller A.N."/>
            <person name="Grigoriev I.V."/>
            <person name="Debuchy R."/>
            <person name="Gladieux P."/>
            <person name="Hiltunen Thoren M."/>
            <person name="Johannesson H."/>
        </authorList>
    </citation>
    <scope>NUCLEOTIDE SEQUENCE</scope>
    <source>
        <strain evidence="4">CBS 118394</strain>
    </source>
</reference>
<name>A0AAE0M2F5_9PEZI</name>
<feature type="domain" description="PX" evidence="2">
    <location>
        <begin position="221"/>
        <end position="415"/>
    </location>
</feature>
<feature type="region of interest" description="Disordered" evidence="1">
    <location>
        <begin position="569"/>
        <end position="588"/>
    </location>
</feature>
<feature type="domain" description="PX" evidence="2">
    <location>
        <begin position="416"/>
        <end position="561"/>
    </location>
</feature>
<feature type="region of interest" description="Disordered" evidence="1">
    <location>
        <begin position="1"/>
        <end position="30"/>
    </location>
</feature>
<dbReference type="PANTHER" id="PTHR47185:SF2">
    <property type="entry name" value="FUNGAL PROTEIN"/>
    <property type="match status" value="1"/>
</dbReference>
<dbReference type="EMBL" id="JAUEDM010000005">
    <property type="protein sequence ID" value="KAK3316565.1"/>
    <property type="molecule type" value="Genomic_DNA"/>
</dbReference>
<dbReference type="Pfam" id="PF12828">
    <property type="entry name" value="PXB"/>
    <property type="match status" value="1"/>
</dbReference>
<dbReference type="Proteomes" id="UP001283341">
    <property type="component" value="Unassembled WGS sequence"/>
</dbReference>
<dbReference type="InterPro" id="IPR047168">
    <property type="entry name" value="LEC1-like"/>
</dbReference>
<feature type="domain" description="PX-associated" evidence="3">
    <location>
        <begin position="49"/>
        <end position="177"/>
    </location>
</feature>
<feature type="region of interest" description="Disordered" evidence="1">
    <location>
        <begin position="602"/>
        <end position="623"/>
    </location>
</feature>
<comment type="caution">
    <text evidence="4">The sequence shown here is derived from an EMBL/GenBank/DDBJ whole genome shotgun (WGS) entry which is preliminary data.</text>
</comment>
<reference evidence="4" key="2">
    <citation type="submission" date="2023-06" db="EMBL/GenBank/DDBJ databases">
        <authorList>
            <consortium name="Lawrence Berkeley National Laboratory"/>
            <person name="Haridas S."/>
            <person name="Hensen N."/>
            <person name="Bonometti L."/>
            <person name="Westerberg I."/>
            <person name="Brannstrom I.O."/>
            <person name="Guillou S."/>
            <person name="Cros-Aarteil S."/>
            <person name="Calhoun S."/>
            <person name="Kuo A."/>
            <person name="Mondo S."/>
            <person name="Pangilinan J."/>
            <person name="Riley R."/>
            <person name="Labutti K."/>
            <person name="Andreopoulos B."/>
            <person name="Lipzen A."/>
            <person name="Chen C."/>
            <person name="Yanf M."/>
            <person name="Daum C."/>
            <person name="Ng V."/>
            <person name="Clum A."/>
            <person name="Steindorff A."/>
            <person name="Ohm R."/>
            <person name="Martin F."/>
            <person name="Silar P."/>
            <person name="Natvig D."/>
            <person name="Lalanne C."/>
            <person name="Gautier V."/>
            <person name="Ament-Velasquez S.L."/>
            <person name="Kruys A."/>
            <person name="Hutchinson M.I."/>
            <person name="Powell A.J."/>
            <person name="Barry K."/>
            <person name="Miller A.N."/>
            <person name="Grigoriev I.V."/>
            <person name="Debuchy R."/>
            <person name="Gladieux P."/>
            <person name="Thoren M.H."/>
            <person name="Johannesson H."/>
        </authorList>
    </citation>
    <scope>NUCLEOTIDE SEQUENCE</scope>
    <source>
        <strain evidence="4">CBS 118394</strain>
    </source>
</reference>
<feature type="region of interest" description="Disordered" evidence="1">
    <location>
        <begin position="487"/>
        <end position="511"/>
    </location>
</feature>
<evidence type="ECO:0000259" key="3">
    <source>
        <dbReference type="Pfam" id="PF12828"/>
    </source>
</evidence>
<proteinExistence type="predicted"/>
<dbReference type="GO" id="GO:0035091">
    <property type="term" value="F:phosphatidylinositol binding"/>
    <property type="evidence" value="ECO:0007669"/>
    <property type="project" value="TreeGrafter"/>
</dbReference>
<evidence type="ECO:0000313" key="4">
    <source>
        <dbReference type="EMBL" id="KAK3316565.1"/>
    </source>
</evidence>
<organism evidence="4 5">
    <name type="scientific">Apodospora peruviana</name>
    <dbReference type="NCBI Taxonomy" id="516989"/>
    <lineage>
        <taxon>Eukaryota</taxon>
        <taxon>Fungi</taxon>
        <taxon>Dikarya</taxon>
        <taxon>Ascomycota</taxon>
        <taxon>Pezizomycotina</taxon>
        <taxon>Sordariomycetes</taxon>
        <taxon>Sordariomycetidae</taxon>
        <taxon>Sordariales</taxon>
        <taxon>Lasiosphaeriaceae</taxon>
        <taxon>Apodospora</taxon>
    </lineage>
</organism>
<keyword evidence="5" id="KW-1185">Reference proteome</keyword>
<sequence length="804" mass="88734">MGSIAAVEETEANASTAQPQLKVPQGPKRMSSNFDVNDNLRWQSGTVAPETLTSAQLHALFDILTHYETYAEVELFKYPDTLAGYGYPFTTHHHGDEGTPSYATESTAPLLAALLRSIVLPIPGIRDLPPQFWHVRFQGILTKLAEAELSESYDKAVLGTRKTLATAASAIHESVSRGILGGIPRGPKRNLNHIYDRSKASDLQRAWEDVVHELVYGELIEELFEWASTHQSLENHSRAVEAAMDYIIMHVATFLHHAFVLSSEGPYLLKLIENLHKMMPYSTIRQVLRIGNVATMINGMTKLLLAKMGIGSFSNWVGLTRNTDEGMNLLQWIISNILLADASDFWKTAYDIEKAKDGPPKVHLSTIKQYILNRSEETHEKARKISVQTPTSIIAAIIGEAAASSLSKAQHAQCLEYFSATLAERDRQEITKVLCRQNPDLFTQAIRDLVASFEPMIRTIHERVDLREHVSSLEGFLTDFINTSKPKKTATKLSNNTTDAASDDSQEDEAFKTRAPSIEDYVGLLRRNRQLAYNLMHDVASKCPEIRNQFRDYAKDAIKVFASGQKLVPPAAQENGRQRKSTSSESQSESFVSAIKELQIQQTNDSLADNTNTDTQDTKNDVVDGVVTSGPRRKGAAGALSSNFQSLFTALPSGTRANVVSVVDAHAAYLSALEDLSLQKMQNILDDLPVSSVTTQTQAQEELKGRNMCGPGMFLSRWQQLLDETVVTPEMAGGLPRRGKDVKHAMVQGKTVSAVAKDAWDPAALTELAERDVPVPPDADVVIRALGDAFRELVVNLGKMMDIA</sequence>